<dbReference type="EMBL" id="JAVRRA010011480">
    <property type="protein sequence ID" value="KAK5240214.1"/>
    <property type="molecule type" value="Genomic_DNA"/>
</dbReference>
<keyword evidence="1" id="KW-0547">Nucleotide-binding</keyword>
<reference evidence="4 5" key="1">
    <citation type="submission" date="2023-08" db="EMBL/GenBank/DDBJ databases">
        <title>Black Yeasts Isolated from many extreme environments.</title>
        <authorList>
            <person name="Coleine C."/>
            <person name="Stajich J.E."/>
            <person name="Selbmann L."/>
        </authorList>
    </citation>
    <scope>NUCLEOTIDE SEQUENCE [LARGE SCALE GENOMIC DNA]</scope>
    <source>
        <strain evidence="4 5">CCFEE 536</strain>
    </source>
</reference>
<feature type="non-terminal residue" evidence="4">
    <location>
        <position position="77"/>
    </location>
</feature>
<evidence type="ECO:0000313" key="4">
    <source>
        <dbReference type="EMBL" id="KAK5240214.1"/>
    </source>
</evidence>
<dbReference type="Gene3D" id="3.40.50.300">
    <property type="entry name" value="P-loop containing nucleotide triphosphate hydrolases"/>
    <property type="match status" value="1"/>
</dbReference>
<dbReference type="Proteomes" id="UP001357485">
    <property type="component" value="Unassembled WGS sequence"/>
</dbReference>
<dbReference type="PANTHER" id="PTHR48103:SF2">
    <property type="entry name" value="MIDASIN"/>
    <property type="match status" value="1"/>
</dbReference>
<sequence length="77" mass="8536">MLVGMYTTGATPGSFSWQPGVLTTAVREGRWVFIEDLDRAPNEVISTILPLLERRELFVPSRGETVKAARGFRIVAT</sequence>
<dbReference type="PANTHER" id="PTHR48103">
    <property type="entry name" value="MIDASIN-RELATED"/>
    <property type="match status" value="1"/>
</dbReference>
<evidence type="ECO:0000313" key="5">
    <source>
        <dbReference type="Proteomes" id="UP001357485"/>
    </source>
</evidence>
<protein>
    <submittedName>
        <fullName evidence="4">AAA ATPase midasin</fullName>
    </submittedName>
</protein>
<organism evidence="4 5">
    <name type="scientific">Cryomyces antarcticus</name>
    <dbReference type="NCBI Taxonomy" id="329879"/>
    <lineage>
        <taxon>Eukaryota</taxon>
        <taxon>Fungi</taxon>
        <taxon>Dikarya</taxon>
        <taxon>Ascomycota</taxon>
        <taxon>Pezizomycotina</taxon>
        <taxon>Dothideomycetes</taxon>
        <taxon>Dothideomycetes incertae sedis</taxon>
        <taxon>Cryomyces</taxon>
    </lineage>
</organism>
<keyword evidence="2" id="KW-0067">ATP-binding</keyword>
<evidence type="ECO:0000256" key="1">
    <source>
        <dbReference type="ARBA" id="ARBA00022741"/>
    </source>
</evidence>
<feature type="domain" description="ATPase dynein-related AAA" evidence="3">
    <location>
        <begin position="9"/>
        <end position="77"/>
    </location>
</feature>
<proteinExistence type="predicted"/>
<name>A0ABR0LST1_9PEZI</name>
<gene>
    <name evidence="4" type="primary">MDN1_3</name>
    <name evidence="4" type="ORF">LTR16_010961</name>
</gene>
<dbReference type="SUPFAM" id="SSF52540">
    <property type="entry name" value="P-loop containing nucleoside triphosphate hydrolases"/>
    <property type="match status" value="1"/>
</dbReference>
<dbReference type="InterPro" id="IPR027417">
    <property type="entry name" value="P-loop_NTPase"/>
</dbReference>
<keyword evidence="5" id="KW-1185">Reference proteome</keyword>
<accession>A0ABR0LST1</accession>
<evidence type="ECO:0000256" key="2">
    <source>
        <dbReference type="ARBA" id="ARBA00022840"/>
    </source>
</evidence>
<dbReference type="Pfam" id="PF07728">
    <property type="entry name" value="AAA_5"/>
    <property type="match status" value="1"/>
</dbReference>
<evidence type="ECO:0000259" key="3">
    <source>
        <dbReference type="Pfam" id="PF07728"/>
    </source>
</evidence>
<comment type="caution">
    <text evidence="4">The sequence shown here is derived from an EMBL/GenBank/DDBJ whole genome shotgun (WGS) entry which is preliminary data.</text>
</comment>
<dbReference type="InterPro" id="IPR011704">
    <property type="entry name" value="ATPase_dyneun-rel_AAA"/>
</dbReference>